<reference evidence="13 14" key="1">
    <citation type="submission" date="2024-01" db="EMBL/GenBank/DDBJ databases">
        <title>Genome assemblies of Stephania.</title>
        <authorList>
            <person name="Yang L."/>
        </authorList>
    </citation>
    <scope>NUCLEOTIDE SEQUENCE [LARGE SCALE GENOMIC DNA]</scope>
    <source>
        <strain evidence="13">QJT</strain>
        <tissue evidence="13">Leaf</tissue>
    </source>
</reference>
<protein>
    <recommendedName>
        <fullName evidence="11">Methyltransferase</fullName>
        <ecNumber evidence="11">2.1.1.-</ecNumber>
    </recommendedName>
</protein>
<keyword evidence="6 11" id="KW-0735">Signal-anchor</keyword>
<dbReference type="GO" id="GO:0032259">
    <property type="term" value="P:methylation"/>
    <property type="evidence" value="ECO:0007669"/>
    <property type="project" value="UniProtKB-KW"/>
</dbReference>
<organism evidence="13 14">
    <name type="scientific">Stephania japonica</name>
    <dbReference type="NCBI Taxonomy" id="461633"/>
    <lineage>
        <taxon>Eukaryota</taxon>
        <taxon>Viridiplantae</taxon>
        <taxon>Streptophyta</taxon>
        <taxon>Embryophyta</taxon>
        <taxon>Tracheophyta</taxon>
        <taxon>Spermatophyta</taxon>
        <taxon>Magnoliopsida</taxon>
        <taxon>Ranunculales</taxon>
        <taxon>Menispermaceae</taxon>
        <taxon>Menispermoideae</taxon>
        <taxon>Cissampelideae</taxon>
        <taxon>Stephania</taxon>
    </lineage>
</organism>
<evidence type="ECO:0000256" key="2">
    <source>
        <dbReference type="ARBA" id="ARBA00008361"/>
    </source>
</evidence>
<evidence type="ECO:0000256" key="5">
    <source>
        <dbReference type="ARBA" id="ARBA00022692"/>
    </source>
</evidence>
<dbReference type="PANTHER" id="PTHR10108:SF887">
    <property type="entry name" value="METHYLTRANSFERASE PMT22-RELATED"/>
    <property type="match status" value="1"/>
</dbReference>
<evidence type="ECO:0000256" key="3">
    <source>
        <dbReference type="ARBA" id="ARBA00022603"/>
    </source>
</evidence>
<dbReference type="GO" id="GO:0005768">
    <property type="term" value="C:endosome"/>
    <property type="evidence" value="ECO:0007669"/>
    <property type="project" value="TreeGrafter"/>
</dbReference>
<evidence type="ECO:0000256" key="9">
    <source>
        <dbReference type="ARBA" id="ARBA00023180"/>
    </source>
</evidence>
<evidence type="ECO:0000256" key="12">
    <source>
        <dbReference type="SAM" id="MobiDB-lite"/>
    </source>
</evidence>
<dbReference type="EC" id="2.1.1.-" evidence="11"/>
<evidence type="ECO:0000313" key="13">
    <source>
        <dbReference type="EMBL" id="KAK9124600.1"/>
    </source>
</evidence>
<keyword evidence="3 11" id="KW-0489">Methyltransferase</keyword>
<dbReference type="EMBL" id="JBBNAE010000005">
    <property type="protein sequence ID" value="KAK9124600.1"/>
    <property type="molecule type" value="Genomic_DNA"/>
</dbReference>
<feature type="compositionally biased region" description="Low complexity" evidence="12">
    <location>
        <begin position="49"/>
        <end position="62"/>
    </location>
</feature>
<evidence type="ECO:0000256" key="6">
    <source>
        <dbReference type="ARBA" id="ARBA00022968"/>
    </source>
</evidence>
<evidence type="ECO:0000256" key="1">
    <source>
        <dbReference type="ARBA" id="ARBA00004606"/>
    </source>
</evidence>
<dbReference type="Pfam" id="PF03141">
    <property type="entry name" value="Methyltransf_29"/>
    <property type="match status" value="1"/>
</dbReference>
<evidence type="ECO:0000256" key="11">
    <source>
        <dbReference type="RuleBase" id="RU366043"/>
    </source>
</evidence>
<name>A0AAP0P0Q7_9MAGN</name>
<comment type="similarity">
    <text evidence="2 11">Belongs to the methyltransferase superfamily.</text>
</comment>
<evidence type="ECO:0000256" key="7">
    <source>
        <dbReference type="ARBA" id="ARBA00022989"/>
    </source>
</evidence>
<feature type="region of interest" description="Disordered" evidence="12">
    <location>
        <begin position="49"/>
        <end position="76"/>
    </location>
</feature>
<proteinExistence type="inferred from homology"/>
<evidence type="ECO:0000313" key="14">
    <source>
        <dbReference type="Proteomes" id="UP001417504"/>
    </source>
</evidence>
<dbReference type="SUPFAM" id="SSF53335">
    <property type="entry name" value="S-adenosyl-L-methionine-dependent methyltransferases"/>
    <property type="match status" value="2"/>
</dbReference>
<accession>A0AAP0P0Q7</accession>
<dbReference type="InterPro" id="IPR004159">
    <property type="entry name" value="Put_SAM_MeTrfase"/>
</dbReference>
<dbReference type="GO" id="GO:0008168">
    <property type="term" value="F:methyltransferase activity"/>
    <property type="evidence" value="ECO:0007669"/>
    <property type="project" value="UniProtKB-UniRule"/>
</dbReference>
<dbReference type="GO" id="GO:0016020">
    <property type="term" value="C:membrane"/>
    <property type="evidence" value="ECO:0007669"/>
    <property type="project" value="UniProtKB-SubCell"/>
</dbReference>
<dbReference type="PANTHER" id="PTHR10108">
    <property type="entry name" value="SAM-DEPENDENT METHYLTRANSFERASE"/>
    <property type="match status" value="1"/>
</dbReference>
<keyword evidence="7" id="KW-1133">Transmembrane helix</keyword>
<keyword evidence="4 11" id="KW-0808">Transferase</keyword>
<dbReference type="FunFam" id="3.40.50.150:FF:000084">
    <property type="entry name" value="probable methyltransferase PMT23"/>
    <property type="match status" value="1"/>
</dbReference>
<keyword evidence="8" id="KW-0472">Membrane</keyword>
<dbReference type="AlphaFoldDB" id="A0AAP0P0Q7"/>
<keyword evidence="5" id="KW-0812">Transmembrane</keyword>
<dbReference type="GO" id="GO:0005802">
    <property type="term" value="C:trans-Golgi network"/>
    <property type="evidence" value="ECO:0007669"/>
    <property type="project" value="TreeGrafter"/>
</dbReference>
<comment type="caution">
    <text evidence="13">The sequence shown here is derived from an EMBL/GenBank/DDBJ whole genome shotgun (WGS) entry which is preliminary data.</text>
</comment>
<comment type="subcellular location">
    <subcellularLocation>
        <location evidence="10">Endomembrane system</location>
        <topology evidence="10">Single-pass membrane protein</topology>
    </subcellularLocation>
    <subcellularLocation>
        <location evidence="1 11">Membrane</location>
        <topology evidence="1 11">Single-pass type II membrane protein</topology>
    </subcellularLocation>
</comment>
<dbReference type="CDD" id="cd02440">
    <property type="entry name" value="AdoMet_MTases"/>
    <property type="match status" value="1"/>
</dbReference>
<evidence type="ECO:0000256" key="10">
    <source>
        <dbReference type="ARBA" id="ARBA00037847"/>
    </source>
</evidence>
<gene>
    <name evidence="13" type="ORF">Sjap_014202</name>
</gene>
<dbReference type="InterPro" id="IPR029063">
    <property type="entry name" value="SAM-dependent_MTases_sf"/>
</dbReference>
<keyword evidence="9 11" id="KW-0325">Glycoprotein</keyword>
<dbReference type="Gene3D" id="3.40.50.150">
    <property type="entry name" value="Vaccinia Virus protein VP39"/>
    <property type="match status" value="1"/>
</dbReference>
<keyword evidence="14" id="KW-1185">Reference proteome</keyword>
<evidence type="ECO:0000256" key="4">
    <source>
        <dbReference type="ARBA" id="ARBA00022679"/>
    </source>
</evidence>
<dbReference type="Proteomes" id="UP001417504">
    <property type="component" value="Unassembled WGS sequence"/>
</dbReference>
<sequence length="609" mass="69680">MAPLIPSIFKERKYPFLLALFVLLICVSALILSNNRFLYPSEIDLTKSQSISSSSPVPTQSTALDPPNGRSPMKKKSPVVIVAGDEISSDLRVDWEICSRSQTDYIPCLDNVKAIKALRSRRHMEHRERYCPKPSPRCLVPLPMGYRTPVPWPRNRDMIWYDNVPHPKLVEYKKEQNWVRKSGEYLVFPGGGTQFKNGVKKYIEFVEETLPNINWGKHTRVVLDVGCGVASFGGYLLDENVVTMSFAPKDEHEAQIQFALERGIPATLSVIATQKLTFPDNVYDLIHCARCRVHWDADGGKPLLELNRILRPGGLFVWSATPVYRNDERDQNVWNAMVALTESICWKTVAKTVDSSGIGLVIYQKPVSNSCYEDRKENVPPLCDQAYRKNVSWYSPLESCLPKIEMIEQRESEWPLTWPERLNSRPPCLAIEPGADDIFYEDTKHWFALVSDVYLDGLSINWSSIRNVMDMNAGYGGFNAAMIDQPIWVMNVVPIHAPDTLPVIFDRGLIGIYHDWCESLNTYPRTYDLLHATYLFGNLTKRCDILDVVVEMDRILRPGGWILIHDEMDIINKLAPIFQSLHWDSTLYEGQFLVCKKNFWRPSFGGKRE</sequence>
<evidence type="ECO:0000256" key="8">
    <source>
        <dbReference type="ARBA" id="ARBA00023136"/>
    </source>
</evidence>